<dbReference type="InterPro" id="IPR036511">
    <property type="entry name" value="TGT-like_sf"/>
</dbReference>
<dbReference type="InterPro" id="IPR004803">
    <property type="entry name" value="TGT"/>
</dbReference>
<keyword evidence="5" id="KW-0671">Queuosine biosynthesis</keyword>
<evidence type="ECO:0000313" key="8">
    <source>
        <dbReference type="Proteomes" id="UP000277457"/>
    </source>
</evidence>
<proteinExistence type="inferred from homology"/>
<feature type="region of interest" description="RNA binding; important for wobble base 34 recognition" evidence="5">
    <location>
        <begin position="272"/>
        <end position="276"/>
    </location>
</feature>
<evidence type="ECO:0000313" key="7">
    <source>
        <dbReference type="EMBL" id="RLE06474.1"/>
    </source>
</evidence>
<comment type="similarity">
    <text evidence="5">Belongs to the queuine tRNA-ribosyltransferase family.</text>
</comment>
<feature type="region of interest" description="RNA binding" evidence="5">
    <location>
        <begin position="248"/>
        <end position="254"/>
    </location>
</feature>
<feature type="active site" description="Proton acceptor" evidence="5">
    <location>
        <position position="91"/>
    </location>
</feature>
<dbReference type="NCBIfam" id="TIGR00430">
    <property type="entry name" value="Q_tRNA_tgt"/>
    <property type="match status" value="1"/>
</dbReference>
<feature type="binding site" evidence="5">
    <location>
        <position position="190"/>
    </location>
    <ligand>
        <name>substrate</name>
    </ligand>
</feature>
<feature type="binding site" evidence="5">
    <location>
        <position position="145"/>
    </location>
    <ligand>
        <name>substrate</name>
    </ligand>
</feature>
<dbReference type="GO" id="GO:0008479">
    <property type="term" value="F:tRNA-guanosine(34) queuine transglycosylase activity"/>
    <property type="evidence" value="ECO:0007669"/>
    <property type="project" value="UniProtKB-UniRule"/>
</dbReference>
<comment type="subunit">
    <text evidence="5">Homodimer. Within each dimer, one monomer is responsible for RNA recognition and catalysis, while the other monomer binds to the replacement base PreQ1.</text>
</comment>
<feature type="binding site" evidence="5">
    <location>
        <position position="310"/>
    </location>
    <ligand>
        <name>Zn(2+)</name>
        <dbReference type="ChEBI" id="CHEBI:29105"/>
    </ligand>
</feature>
<comment type="cofactor">
    <cofactor evidence="5">
        <name>Zn(2+)</name>
        <dbReference type="ChEBI" id="CHEBI:29105"/>
    </cofactor>
    <text evidence="5">Binds 1 zinc ion per subunit.</text>
</comment>
<comment type="pathway">
    <text evidence="5">tRNA modification; tRNA-queuosine biosynthesis.</text>
</comment>
<dbReference type="SUPFAM" id="SSF51713">
    <property type="entry name" value="tRNA-guanine transglycosylase"/>
    <property type="match status" value="1"/>
</dbReference>
<dbReference type="NCBIfam" id="TIGR00449">
    <property type="entry name" value="tgt_general"/>
    <property type="match status" value="1"/>
</dbReference>
<keyword evidence="3 5" id="KW-0819">tRNA processing</keyword>
<dbReference type="GO" id="GO:0046872">
    <property type="term" value="F:metal ion binding"/>
    <property type="evidence" value="ECO:0007669"/>
    <property type="project" value="UniProtKB-KW"/>
</dbReference>
<dbReference type="PANTHER" id="PTHR46499">
    <property type="entry name" value="QUEUINE TRNA-RIBOSYLTRANSFERASE"/>
    <property type="match status" value="1"/>
</dbReference>
<gene>
    <name evidence="5" type="primary">tgt</name>
    <name evidence="7" type="ORF">DRZ78_04680</name>
</gene>
<dbReference type="InterPro" id="IPR002616">
    <property type="entry name" value="tRNA_ribo_trans-like"/>
</dbReference>
<sequence>MQFKLLHQDAFTQARWGRISTPHGIFDTPVFMPVGTQGTVKAISPEELREIGIRIILCNTYHLYLRPGYKVIQKLGGLHKFTNWDGVILTDSGGYQIFSISPLQKAKAEGIKFKSHIDGSEHFLTPMDVLKIQLSLGSDIAMVLDECTSYPIGYKEAKTSLEKTLRWAKMSKLAWLNEDKGERGLFGIVQGSTFKDLREKCVEELVKIGFDGYALGGLSVGEPLSLREEIIKHTGSLLPSHQPRYLMGIGTPEELLEDISLGIDMFDCALPTRIARNGTVFTRRGKKNLRNARYREDPNPLDLECDCYVCKNYSKGYIRHLIQAREILGMRLTTYHNLYFLNRLMEEARKAIKEDRFDKFKKDFIQEYQDT</sequence>
<feature type="binding site" evidence="5">
    <location>
        <position position="336"/>
    </location>
    <ligand>
        <name>Zn(2+)</name>
        <dbReference type="ChEBI" id="CHEBI:29105"/>
    </ligand>
</feature>
<feature type="binding site" evidence="5">
    <location>
        <position position="305"/>
    </location>
    <ligand>
        <name>Zn(2+)</name>
        <dbReference type="ChEBI" id="CHEBI:29105"/>
    </ligand>
</feature>
<dbReference type="EC" id="2.4.2.29" evidence="5"/>
<feature type="domain" description="tRNA-guanine(15) transglycosylase-like" evidence="6">
    <location>
        <begin position="13"/>
        <end position="369"/>
    </location>
</feature>
<evidence type="ECO:0000259" key="6">
    <source>
        <dbReference type="Pfam" id="PF01702"/>
    </source>
</evidence>
<feature type="binding site" evidence="5">
    <location>
        <begin position="91"/>
        <end position="95"/>
    </location>
    <ligand>
        <name>substrate</name>
    </ligand>
</feature>
<evidence type="ECO:0000256" key="3">
    <source>
        <dbReference type="ARBA" id="ARBA00022694"/>
    </source>
</evidence>
<feature type="binding site" evidence="5">
    <location>
        <position position="307"/>
    </location>
    <ligand>
        <name>Zn(2+)</name>
        <dbReference type="ChEBI" id="CHEBI:29105"/>
    </ligand>
</feature>
<organism evidence="7 8">
    <name type="scientific">Aerophobetes bacterium</name>
    <dbReference type="NCBI Taxonomy" id="2030807"/>
    <lineage>
        <taxon>Bacteria</taxon>
        <taxon>Candidatus Aerophobota</taxon>
    </lineage>
</organism>
<comment type="function">
    <text evidence="5">Catalyzes the base-exchange of a guanine (G) residue with the queuine precursor 7-aminomethyl-7-deazaguanine (PreQ1) at position 34 (anticodon wobble position) in tRNAs with GU(N) anticodons (tRNA-Asp, -Asn, -His and -Tyr). Catalysis occurs through a double-displacement mechanism. The nucleophile active site attacks the C1' of nucleotide 34 to detach the guanine base from the RNA, forming a covalent enzyme-RNA intermediate. The proton acceptor active site deprotonates the incoming PreQ1, allowing a nucleophilic attack on the C1' of the ribose to form the product. After dissociation, two additional enzymatic reactions on the tRNA convert PreQ1 to queuine (Q), resulting in the hypermodified nucleoside queuosine (7-(((4,5-cis-dihydroxy-2-cyclopenten-1-yl)amino)methyl)-7-deazaguanosine).</text>
</comment>
<feature type="active site" description="Nucleophile" evidence="5">
    <location>
        <position position="267"/>
    </location>
</feature>
<evidence type="ECO:0000256" key="2">
    <source>
        <dbReference type="ARBA" id="ARBA00022679"/>
    </source>
</evidence>
<dbReference type="EMBL" id="QMPY01000186">
    <property type="protein sequence ID" value="RLE06474.1"/>
    <property type="molecule type" value="Genomic_DNA"/>
</dbReference>
<dbReference type="AlphaFoldDB" id="A0A662D1C6"/>
<dbReference type="FunFam" id="3.20.20.105:FF:000001">
    <property type="entry name" value="Queuine tRNA-ribosyltransferase"/>
    <property type="match status" value="1"/>
</dbReference>
<feature type="binding site" evidence="5">
    <location>
        <position position="217"/>
    </location>
    <ligand>
        <name>substrate</name>
    </ligand>
</feature>
<comment type="caution">
    <text evidence="7">The sequence shown here is derived from an EMBL/GenBank/DDBJ whole genome shotgun (WGS) entry which is preliminary data.</text>
</comment>
<evidence type="ECO:0000256" key="4">
    <source>
        <dbReference type="ARBA" id="ARBA00050112"/>
    </source>
</evidence>
<dbReference type="Gene3D" id="3.20.20.105">
    <property type="entry name" value="Queuine tRNA-ribosyltransferase-like"/>
    <property type="match status" value="1"/>
</dbReference>
<name>A0A662D1C6_UNCAE</name>
<keyword evidence="5" id="KW-0479">Metal-binding</keyword>
<protein>
    <recommendedName>
        <fullName evidence="5">Queuine tRNA-ribosyltransferase</fullName>
        <ecNumber evidence="5">2.4.2.29</ecNumber>
    </recommendedName>
    <alternativeName>
        <fullName evidence="5">Guanine insertion enzyme</fullName>
    </alternativeName>
    <alternativeName>
        <fullName evidence="5">tRNA-guanine transglycosylase</fullName>
    </alternativeName>
</protein>
<accession>A0A662D1C6</accession>
<evidence type="ECO:0000256" key="1">
    <source>
        <dbReference type="ARBA" id="ARBA00022676"/>
    </source>
</evidence>
<keyword evidence="5" id="KW-0862">Zinc</keyword>
<keyword evidence="2 5" id="KW-0808">Transferase</keyword>
<dbReference type="UniPathway" id="UPA00392"/>
<dbReference type="InterPro" id="IPR050076">
    <property type="entry name" value="ArchSynthase1/Queuine_TRR"/>
</dbReference>
<dbReference type="PANTHER" id="PTHR46499:SF1">
    <property type="entry name" value="QUEUINE TRNA-RIBOSYLTRANSFERASE"/>
    <property type="match status" value="1"/>
</dbReference>
<dbReference type="GO" id="GO:0005829">
    <property type="term" value="C:cytosol"/>
    <property type="evidence" value="ECO:0007669"/>
    <property type="project" value="TreeGrafter"/>
</dbReference>
<dbReference type="Proteomes" id="UP000277457">
    <property type="component" value="Unassembled WGS sequence"/>
</dbReference>
<reference evidence="7 8" key="1">
    <citation type="submission" date="2018-06" db="EMBL/GenBank/DDBJ databases">
        <title>Extensive metabolic versatility and redundancy in microbially diverse, dynamic hydrothermal sediments.</title>
        <authorList>
            <person name="Dombrowski N."/>
            <person name="Teske A."/>
            <person name="Baker B.J."/>
        </authorList>
    </citation>
    <scope>NUCLEOTIDE SEQUENCE [LARGE SCALE GENOMIC DNA]</scope>
    <source>
        <strain evidence="7">B7_G13</strain>
    </source>
</reference>
<evidence type="ECO:0000256" key="5">
    <source>
        <dbReference type="HAMAP-Rule" id="MF_00168"/>
    </source>
</evidence>
<comment type="catalytic activity">
    <reaction evidence="4 5">
        <text>7-aminomethyl-7-carbaguanine + guanosine(34) in tRNA = 7-aminomethyl-7-carbaguanosine(34) in tRNA + guanine</text>
        <dbReference type="Rhea" id="RHEA:24104"/>
        <dbReference type="Rhea" id="RHEA-COMP:10341"/>
        <dbReference type="Rhea" id="RHEA-COMP:10342"/>
        <dbReference type="ChEBI" id="CHEBI:16235"/>
        <dbReference type="ChEBI" id="CHEBI:58703"/>
        <dbReference type="ChEBI" id="CHEBI:74269"/>
        <dbReference type="ChEBI" id="CHEBI:82833"/>
        <dbReference type="EC" id="2.4.2.29"/>
    </reaction>
</comment>
<dbReference type="Pfam" id="PF01702">
    <property type="entry name" value="TGT"/>
    <property type="match status" value="1"/>
</dbReference>
<dbReference type="HAMAP" id="MF_00168">
    <property type="entry name" value="Q_tRNA_Tgt"/>
    <property type="match status" value="1"/>
</dbReference>
<dbReference type="GO" id="GO:0008616">
    <property type="term" value="P:tRNA queuosine(34) biosynthetic process"/>
    <property type="evidence" value="ECO:0007669"/>
    <property type="project" value="UniProtKB-UniRule"/>
</dbReference>
<keyword evidence="1 5" id="KW-0328">Glycosyltransferase</keyword>